<comment type="caution">
    <text evidence="1">The sequence shown here is derived from an EMBL/GenBank/DDBJ whole genome shotgun (WGS) entry which is preliminary data.</text>
</comment>
<feature type="non-terminal residue" evidence="1">
    <location>
        <position position="92"/>
    </location>
</feature>
<feature type="non-terminal residue" evidence="1">
    <location>
        <position position="1"/>
    </location>
</feature>
<sequence length="92" mass="10497">EDIYFRLLIEVVRSGIETGANSIDLGQTAEIPKLRLGGESIPLYMFATHSNPLYRSILHSTIGMLQYRSNAKLECLNFDFFYHLPKNFTVIS</sequence>
<evidence type="ECO:0000313" key="1">
    <source>
        <dbReference type="EMBL" id="GAH30063.1"/>
    </source>
</evidence>
<organism evidence="1">
    <name type="scientific">marine sediment metagenome</name>
    <dbReference type="NCBI Taxonomy" id="412755"/>
    <lineage>
        <taxon>unclassified sequences</taxon>
        <taxon>metagenomes</taxon>
        <taxon>ecological metagenomes</taxon>
    </lineage>
</organism>
<gene>
    <name evidence="1" type="ORF">S01H4_65933</name>
</gene>
<name>X1GAM6_9ZZZZ</name>
<proteinExistence type="predicted"/>
<dbReference type="AlphaFoldDB" id="X1GAM6"/>
<reference evidence="1" key="1">
    <citation type="journal article" date="2014" name="Front. Microbiol.">
        <title>High frequency of phylogenetically diverse reductive dehalogenase-homologous genes in deep subseafloor sedimentary metagenomes.</title>
        <authorList>
            <person name="Kawai M."/>
            <person name="Futagami T."/>
            <person name="Toyoda A."/>
            <person name="Takaki Y."/>
            <person name="Nishi S."/>
            <person name="Hori S."/>
            <person name="Arai W."/>
            <person name="Tsubouchi T."/>
            <person name="Morono Y."/>
            <person name="Uchiyama I."/>
            <person name="Ito T."/>
            <person name="Fujiyama A."/>
            <person name="Inagaki F."/>
            <person name="Takami H."/>
        </authorList>
    </citation>
    <scope>NUCLEOTIDE SEQUENCE</scope>
    <source>
        <strain evidence="1">Expedition CK06-06</strain>
    </source>
</reference>
<protein>
    <submittedName>
        <fullName evidence="1">Uncharacterized protein</fullName>
    </submittedName>
</protein>
<accession>X1GAM6</accession>
<dbReference type="EMBL" id="BART01040562">
    <property type="protein sequence ID" value="GAH30063.1"/>
    <property type="molecule type" value="Genomic_DNA"/>
</dbReference>